<dbReference type="AlphaFoldDB" id="A0A9P1G465"/>
<accession>A0A9P1G465</accession>
<protein>
    <submittedName>
        <fullName evidence="1">Uncharacterized protein</fullName>
    </submittedName>
</protein>
<dbReference type="Proteomes" id="UP001152797">
    <property type="component" value="Unassembled WGS sequence"/>
</dbReference>
<reference evidence="2 3" key="2">
    <citation type="submission" date="2024-05" db="EMBL/GenBank/DDBJ databases">
        <authorList>
            <person name="Chen Y."/>
            <person name="Shah S."/>
            <person name="Dougan E. K."/>
            <person name="Thang M."/>
            <person name="Chan C."/>
        </authorList>
    </citation>
    <scope>NUCLEOTIDE SEQUENCE [LARGE SCALE GENOMIC DNA]</scope>
</reference>
<organism evidence="1">
    <name type="scientific">Cladocopium goreaui</name>
    <dbReference type="NCBI Taxonomy" id="2562237"/>
    <lineage>
        <taxon>Eukaryota</taxon>
        <taxon>Sar</taxon>
        <taxon>Alveolata</taxon>
        <taxon>Dinophyceae</taxon>
        <taxon>Suessiales</taxon>
        <taxon>Symbiodiniaceae</taxon>
        <taxon>Cladocopium</taxon>
    </lineage>
</organism>
<keyword evidence="3" id="KW-1185">Reference proteome</keyword>
<gene>
    <name evidence="1" type="ORF">C1SCF055_LOCUS25178</name>
</gene>
<comment type="caution">
    <text evidence="1">The sequence shown here is derived from an EMBL/GenBank/DDBJ whole genome shotgun (WGS) entry which is preliminary data.</text>
</comment>
<dbReference type="EMBL" id="CAMXCT030002558">
    <property type="protein sequence ID" value="CAL4786228.1"/>
    <property type="molecule type" value="Genomic_DNA"/>
</dbReference>
<evidence type="ECO:0000313" key="2">
    <source>
        <dbReference type="EMBL" id="CAL4786228.1"/>
    </source>
</evidence>
<evidence type="ECO:0000313" key="3">
    <source>
        <dbReference type="Proteomes" id="UP001152797"/>
    </source>
</evidence>
<reference evidence="1" key="1">
    <citation type="submission" date="2022-10" db="EMBL/GenBank/DDBJ databases">
        <authorList>
            <person name="Chen Y."/>
            <person name="Dougan E. K."/>
            <person name="Chan C."/>
            <person name="Rhodes N."/>
            <person name="Thang M."/>
        </authorList>
    </citation>
    <scope>NUCLEOTIDE SEQUENCE</scope>
</reference>
<sequence>MEGILQSLSNGEYSPNPLAEVWLLLLGWLGDQDFDLEAILQDIDLAREWDSDSVFSEDFAFEEYAEDGYVAQATDVELCKRWSKAEGLGEEMTIQRL</sequence>
<proteinExistence type="predicted"/>
<dbReference type="EMBL" id="CAMXCT010002558">
    <property type="protein sequence ID" value="CAI3998916.1"/>
    <property type="molecule type" value="Genomic_DNA"/>
</dbReference>
<evidence type="ECO:0000313" key="1">
    <source>
        <dbReference type="EMBL" id="CAI3998916.1"/>
    </source>
</evidence>
<name>A0A9P1G465_9DINO</name>
<dbReference type="EMBL" id="CAMXCT020002558">
    <property type="protein sequence ID" value="CAL1152291.1"/>
    <property type="molecule type" value="Genomic_DNA"/>
</dbReference>